<name>A0A5C3QIK7_9AGAR</name>
<dbReference type="Gene3D" id="3.40.50.720">
    <property type="entry name" value="NAD(P)-binding Rossmann-like Domain"/>
    <property type="match status" value="1"/>
</dbReference>
<proteinExistence type="predicted"/>
<reference evidence="1 2" key="1">
    <citation type="journal article" date="2019" name="Nat. Ecol. Evol.">
        <title>Megaphylogeny resolves global patterns of mushroom evolution.</title>
        <authorList>
            <person name="Varga T."/>
            <person name="Krizsan K."/>
            <person name="Foldi C."/>
            <person name="Dima B."/>
            <person name="Sanchez-Garcia M."/>
            <person name="Sanchez-Ramirez S."/>
            <person name="Szollosi G.J."/>
            <person name="Szarkandi J.G."/>
            <person name="Papp V."/>
            <person name="Albert L."/>
            <person name="Andreopoulos W."/>
            <person name="Angelini C."/>
            <person name="Antonin V."/>
            <person name="Barry K.W."/>
            <person name="Bougher N.L."/>
            <person name="Buchanan P."/>
            <person name="Buyck B."/>
            <person name="Bense V."/>
            <person name="Catcheside P."/>
            <person name="Chovatia M."/>
            <person name="Cooper J."/>
            <person name="Damon W."/>
            <person name="Desjardin D."/>
            <person name="Finy P."/>
            <person name="Geml J."/>
            <person name="Haridas S."/>
            <person name="Hughes K."/>
            <person name="Justo A."/>
            <person name="Karasinski D."/>
            <person name="Kautmanova I."/>
            <person name="Kiss B."/>
            <person name="Kocsube S."/>
            <person name="Kotiranta H."/>
            <person name="LaButti K.M."/>
            <person name="Lechner B.E."/>
            <person name="Liimatainen K."/>
            <person name="Lipzen A."/>
            <person name="Lukacs Z."/>
            <person name="Mihaltcheva S."/>
            <person name="Morgado L.N."/>
            <person name="Niskanen T."/>
            <person name="Noordeloos M.E."/>
            <person name="Ohm R.A."/>
            <person name="Ortiz-Santana B."/>
            <person name="Ovrebo C."/>
            <person name="Racz N."/>
            <person name="Riley R."/>
            <person name="Savchenko A."/>
            <person name="Shiryaev A."/>
            <person name="Soop K."/>
            <person name="Spirin V."/>
            <person name="Szebenyi C."/>
            <person name="Tomsovsky M."/>
            <person name="Tulloss R.E."/>
            <person name="Uehling J."/>
            <person name="Grigoriev I.V."/>
            <person name="Vagvolgyi C."/>
            <person name="Papp T."/>
            <person name="Martin F.M."/>
            <person name="Miettinen O."/>
            <person name="Hibbett D.S."/>
            <person name="Nagy L.G."/>
        </authorList>
    </citation>
    <scope>NUCLEOTIDE SEQUENCE [LARGE SCALE GENOMIC DNA]</scope>
    <source>
        <strain evidence="1 2">CBS 309.79</strain>
    </source>
</reference>
<dbReference type="AlphaFoldDB" id="A0A5C3QIK7"/>
<organism evidence="1 2">
    <name type="scientific">Pterulicium gracile</name>
    <dbReference type="NCBI Taxonomy" id="1884261"/>
    <lineage>
        <taxon>Eukaryota</taxon>
        <taxon>Fungi</taxon>
        <taxon>Dikarya</taxon>
        <taxon>Basidiomycota</taxon>
        <taxon>Agaricomycotina</taxon>
        <taxon>Agaricomycetes</taxon>
        <taxon>Agaricomycetidae</taxon>
        <taxon>Agaricales</taxon>
        <taxon>Pleurotineae</taxon>
        <taxon>Pterulaceae</taxon>
        <taxon>Pterulicium</taxon>
    </lineage>
</organism>
<dbReference type="InterPro" id="IPR036291">
    <property type="entry name" value="NAD(P)-bd_dom_sf"/>
</dbReference>
<dbReference type="OrthoDB" id="63935at2759"/>
<sequence length="313" mass="34292">MDNFERNPPLRGVSEAKTYNSGLWNVLVIGGSRGTGYQIALAYLERAYTVTFLVRDKSTFDSDGTIRAFIAGGQVKVVEGDALVEADVRKAWDGALKHGAGPTRGIDTVAFCLGGSIGYTWATGVTLTPHNIVTRGLQALFCSLPLQSSPNTKLTIVSSSGVFPESFNNLPWALRQATSYGLLPAHRDKRSAERLIAHVAGWTWDDARFGPIPEEEEREMYDGARGWREREGMPAVGALLEQLAVVRPLLLTDGDCMGDKTKDELAGAEPYRVETLNSTNAWSISRKDVAHFIVKATTSRWEQYKGSAVYLAY</sequence>
<dbReference type="SUPFAM" id="SSF51735">
    <property type="entry name" value="NAD(P)-binding Rossmann-fold domains"/>
    <property type="match status" value="1"/>
</dbReference>
<evidence type="ECO:0008006" key="3">
    <source>
        <dbReference type="Google" id="ProtNLM"/>
    </source>
</evidence>
<protein>
    <recommendedName>
        <fullName evidence="3">NAD(P)-binding domain-containing protein</fullName>
    </recommendedName>
</protein>
<dbReference type="PANTHER" id="PTHR15020">
    <property type="entry name" value="FLAVIN REDUCTASE-RELATED"/>
    <property type="match status" value="1"/>
</dbReference>
<keyword evidence="2" id="KW-1185">Reference proteome</keyword>
<gene>
    <name evidence="1" type="ORF">BDV98DRAFT_550145</name>
</gene>
<dbReference type="EMBL" id="ML178829">
    <property type="protein sequence ID" value="TFL00301.1"/>
    <property type="molecule type" value="Genomic_DNA"/>
</dbReference>
<evidence type="ECO:0000313" key="1">
    <source>
        <dbReference type="EMBL" id="TFL00301.1"/>
    </source>
</evidence>
<dbReference type="PANTHER" id="PTHR15020:SF50">
    <property type="entry name" value="UPF0659 PROTEIN YMR090W"/>
    <property type="match status" value="1"/>
</dbReference>
<evidence type="ECO:0000313" key="2">
    <source>
        <dbReference type="Proteomes" id="UP000305067"/>
    </source>
</evidence>
<dbReference type="Proteomes" id="UP000305067">
    <property type="component" value="Unassembled WGS sequence"/>
</dbReference>
<accession>A0A5C3QIK7</accession>